<dbReference type="Pfam" id="PF00560">
    <property type="entry name" value="LRR_1"/>
    <property type="match status" value="1"/>
</dbReference>
<dbReference type="InterPro" id="IPR032675">
    <property type="entry name" value="LRR_dom_sf"/>
</dbReference>
<organism evidence="3">
    <name type="scientific">Oikopleura dioica</name>
    <name type="common">Tunicate</name>
    <dbReference type="NCBI Taxonomy" id="34765"/>
    <lineage>
        <taxon>Eukaryota</taxon>
        <taxon>Metazoa</taxon>
        <taxon>Chordata</taxon>
        <taxon>Tunicata</taxon>
        <taxon>Appendicularia</taxon>
        <taxon>Copelata</taxon>
        <taxon>Oikopleuridae</taxon>
        <taxon>Oikopleura</taxon>
    </lineage>
</organism>
<dbReference type="Gene3D" id="3.80.10.10">
    <property type="entry name" value="Ribonuclease Inhibitor"/>
    <property type="match status" value="1"/>
</dbReference>
<keyword evidence="4" id="KW-1185">Reference proteome</keyword>
<evidence type="ECO:0000313" key="3">
    <source>
        <dbReference type="EMBL" id="CBY18283.1"/>
    </source>
</evidence>
<gene>
    <name evidence="3" type="ORF">GSOID_T00002137001</name>
</gene>
<dbReference type="PANTHER" id="PTHR24366:SF112">
    <property type="entry name" value="VASORIN"/>
    <property type="match status" value="1"/>
</dbReference>
<sequence length="241" mass="26817">MTLAVNNLPDVPDVSPCNYLEIIDLSYNAFEKLQGIDTAGNFISPLRGLDRLIELDLSNNKIQWVDGNFFRTVELLDLSHNALTSVGNEAMIGDNMQNLKQLRLNENQLVLCDAFFYQISRLPYLQALDLKQANMPCVCEIPNFHGVINTTSVVLENPAGCLLHEPTSVCIGPTDATFSCNGRVSKPEVTAFCKKQIKKYRPDDICDAETGQPKDTWHNPDPSSSFSLSFSLILLFCTLLV</sequence>
<dbReference type="SUPFAM" id="SSF52058">
    <property type="entry name" value="L domain-like"/>
    <property type="match status" value="1"/>
</dbReference>
<keyword evidence="1" id="KW-0433">Leucine-rich repeat</keyword>
<evidence type="ECO:0000256" key="1">
    <source>
        <dbReference type="ARBA" id="ARBA00022614"/>
    </source>
</evidence>
<dbReference type="Pfam" id="PF13516">
    <property type="entry name" value="LRR_6"/>
    <property type="match status" value="1"/>
</dbReference>
<dbReference type="EMBL" id="FN653025">
    <property type="protein sequence ID" value="CBY18283.1"/>
    <property type="molecule type" value="Genomic_DNA"/>
</dbReference>
<name>E4X4R5_OIKDI</name>
<dbReference type="InterPro" id="IPR001611">
    <property type="entry name" value="Leu-rich_rpt"/>
</dbReference>
<protein>
    <recommendedName>
        <fullName evidence="5">LRRCT domain-containing protein</fullName>
    </recommendedName>
</protein>
<evidence type="ECO:0000313" key="4">
    <source>
        <dbReference type="Proteomes" id="UP000001307"/>
    </source>
</evidence>
<dbReference type="Proteomes" id="UP000001307">
    <property type="component" value="Unassembled WGS sequence"/>
</dbReference>
<dbReference type="InParanoid" id="E4X4R5"/>
<evidence type="ECO:0008006" key="5">
    <source>
        <dbReference type="Google" id="ProtNLM"/>
    </source>
</evidence>
<dbReference type="PANTHER" id="PTHR24366">
    <property type="entry name" value="IG(IMMUNOGLOBULIN) AND LRR(LEUCINE RICH REPEAT) DOMAINS"/>
    <property type="match status" value="1"/>
</dbReference>
<dbReference type="OrthoDB" id="4691307at2759"/>
<proteinExistence type="predicted"/>
<dbReference type="AlphaFoldDB" id="E4X4R5"/>
<reference evidence="3" key="1">
    <citation type="journal article" date="2010" name="Science">
        <title>Plasticity of animal genome architecture unmasked by rapid evolution of a pelagic tunicate.</title>
        <authorList>
            <person name="Denoeud F."/>
            <person name="Henriet S."/>
            <person name="Mungpakdee S."/>
            <person name="Aury J.M."/>
            <person name="Da Silva C."/>
            <person name="Brinkmann H."/>
            <person name="Mikhaleva J."/>
            <person name="Olsen L.C."/>
            <person name="Jubin C."/>
            <person name="Canestro C."/>
            <person name="Bouquet J.M."/>
            <person name="Danks G."/>
            <person name="Poulain J."/>
            <person name="Campsteijn C."/>
            <person name="Adamski M."/>
            <person name="Cross I."/>
            <person name="Yadetie F."/>
            <person name="Muffato M."/>
            <person name="Louis A."/>
            <person name="Butcher S."/>
            <person name="Tsagkogeorga G."/>
            <person name="Konrad A."/>
            <person name="Singh S."/>
            <person name="Jensen M.F."/>
            <person name="Cong E.H."/>
            <person name="Eikeseth-Otteraa H."/>
            <person name="Noel B."/>
            <person name="Anthouard V."/>
            <person name="Porcel B.M."/>
            <person name="Kachouri-Lafond R."/>
            <person name="Nishino A."/>
            <person name="Ugolini M."/>
            <person name="Chourrout P."/>
            <person name="Nishida H."/>
            <person name="Aasland R."/>
            <person name="Huzurbazar S."/>
            <person name="Westhof E."/>
            <person name="Delsuc F."/>
            <person name="Lehrach H."/>
            <person name="Reinhardt R."/>
            <person name="Weissenbach J."/>
            <person name="Roy S.W."/>
            <person name="Artiguenave F."/>
            <person name="Postlethwait J.H."/>
            <person name="Manak J.R."/>
            <person name="Thompson E.M."/>
            <person name="Jaillon O."/>
            <person name="Du Pasquier L."/>
            <person name="Boudinot P."/>
            <person name="Liberles D.A."/>
            <person name="Volff J.N."/>
            <person name="Philippe H."/>
            <person name="Lenhard B."/>
            <person name="Roest Crollius H."/>
            <person name="Wincker P."/>
            <person name="Chourrout D."/>
        </authorList>
    </citation>
    <scope>NUCLEOTIDE SEQUENCE [LARGE SCALE GENOMIC DNA]</scope>
</reference>
<evidence type="ECO:0000256" key="2">
    <source>
        <dbReference type="ARBA" id="ARBA00022737"/>
    </source>
</evidence>
<accession>E4X4R5</accession>
<keyword evidence="2" id="KW-0677">Repeat</keyword>